<feature type="domain" description="Peptidase M16 N-terminal" evidence="11">
    <location>
        <begin position="39"/>
        <end position="177"/>
    </location>
</feature>
<dbReference type="InterPro" id="IPR050361">
    <property type="entry name" value="MPP/UQCRC_Complex"/>
</dbReference>
<keyword evidence="7" id="KW-0496">Mitochondrion</keyword>
<dbReference type="PANTHER" id="PTHR11851">
    <property type="entry name" value="METALLOPROTEASE"/>
    <property type="match status" value="1"/>
</dbReference>
<sequence length="436" mass="45516">MLSISSARKTLNLVPTILKAGYATAVSKTSNGVKVAAFDESAPTASVSLVINAGARFEPKDKAGIAHFVKNFGFKNNGKRSAFRIARETELIGGVLSSNLGRETVSFTAECLKEDVPYFVEVFGDLVNQTKFAEHEFHSVATEVAAECSLAESSPEVAVIEAVHSAAFRNGLGNSVYAAPYAEISTEDLRKYASENFVASRLALVATGVSESELKSLADSAFSQVAAGSASKVEGSKYYGGDVRVASNTPVGHVAVAFQGAAAGTPEFYTAQVLRSLLGGDRFVKWSTSGVSPLSAAAGKLGHGAQLSAFNFGYSDAGLFGVYAQAQHKDVTEAAKTAVASLKAAAKSISADEFKRALAQAKFESASRFETRVSSTEILAAQALQGHKVSASESLAAFDKVQAADVSKFAAKLLSSKPTTVVLGKTSELPFGDALF</sequence>
<dbReference type="PANTHER" id="PTHR11851:SF209">
    <property type="entry name" value="CYTOCHROME B-C1 COMPLEX SUBUNIT 2, MITOCHONDRIAL"/>
    <property type="match status" value="1"/>
</dbReference>
<dbReference type="InterPro" id="IPR007863">
    <property type="entry name" value="Peptidase_M16_C"/>
</dbReference>
<evidence type="ECO:0000256" key="4">
    <source>
        <dbReference type="ARBA" id="ARBA00022792"/>
    </source>
</evidence>
<evidence type="ECO:0000256" key="9">
    <source>
        <dbReference type="ARBA" id="ARBA00038146"/>
    </source>
</evidence>
<proteinExistence type="inferred from homology"/>
<evidence type="ECO:0000256" key="2">
    <source>
        <dbReference type="ARBA" id="ARBA00022448"/>
    </source>
</evidence>
<evidence type="ECO:0000256" key="10">
    <source>
        <dbReference type="ARBA" id="ARBA00040751"/>
    </source>
</evidence>
<feature type="domain" description="Peptidase M16 C-terminal" evidence="12">
    <location>
        <begin position="184"/>
        <end position="360"/>
    </location>
</feature>
<evidence type="ECO:0000256" key="6">
    <source>
        <dbReference type="ARBA" id="ARBA00022982"/>
    </source>
</evidence>
<evidence type="ECO:0000256" key="1">
    <source>
        <dbReference type="ARBA" id="ARBA00004443"/>
    </source>
</evidence>
<keyword evidence="5" id="KW-0809">Transit peptide</keyword>
<accession>A0A9P8A488</accession>
<keyword evidence="2" id="KW-0813">Transport</keyword>
<evidence type="ECO:0000256" key="3">
    <source>
        <dbReference type="ARBA" id="ARBA00022660"/>
    </source>
</evidence>
<gene>
    <name evidence="13" type="ORF">KVV02_002955</name>
</gene>
<reference evidence="13" key="1">
    <citation type="submission" date="2021-07" db="EMBL/GenBank/DDBJ databases">
        <title>Draft genome of Mortierella alpina, strain LL118, isolated from an aspen leaf litter sample.</title>
        <authorList>
            <person name="Yang S."/>
            <person name="Vinatzer B.A."/>
        </authorList>
    </citation>
    <scope>NUCLEOTIDE SEQUENCE</scope>
    <source>
        <strain evidence="13">LL118</strain>
    </source>
</reference>
<evidence type="ECO:0000256" key="5">
    <source>
        <dbReference type="ARBA" id="ARBA00022946"/>
    </source>
</evidence>
<evidence type="ECO:0000313" key="14">
    <source>
        <dbReference type="Proteomes" id="UP000717515"/>
    </source>
</evidence>
<dbReference type="InterPro" id="IPR011765">
    <property type="entry name" value="Pept_M16_N"/>
</dbReference>
<evidence type="ECO:0000256" key="7">
    <source>
        <dbReference type="ARBA" id="ARBA00023128"/>
    </source>
</evidence>
<dbReference type="FunFam" id="3.30.830.10:FF:000039">
    <property type="entry name" value="Ubiquinol-cytochrome c reductase core subunit 2"/>
    <property type="match status" value="1"/>
</dbReference>
<protein>
    <recommendedName>
        <fullName evidence="10">Cytochrome b-c1 complex subunit 2, mitochondrial</fullName>
    </recommendedName>
</protein>
<dbReference type="Pfam" id="PF05193">
    <property type="entry name" value="Peptidase_M16_C"/>
    <property type="match status" value="1"/>
</dbReference>
<dbReference type="Pfam" id="PF00675">
    <property type="entry name" value="Peptidase_M16"/>
    <property type="match status" value="1"/>
</dbReference>
<dbReference type="InterPro" id="IPR011249">
    <property type="entry name" value="Metalloenz_LuxS/M16"/>
</dbReference>
<dbReference type="FunFam" id="3.30.830.10:FF:000021">
    <property type="entry name" value="Cytochrome b-c1 complex subunit 2"/>
    <property type="match status" value="1"/>
</dbReference>
<name>A0A9P8A488_MORAP</name>
<evidence type="ECO:0000259" key="11">
    <source>
        <dbReference type="Pfam" id="PF00675"/>
    </source>
</evidence>
<dbReference type="Gene3D" id="3.30.830.10">
    <property type="entry name" value="Metalloenzyme, LuxS/M16 peptidase-like"/>
    <property type="match status" value="2"/>
</dbReference>
<dbReference type="SUPFAM" id="SSF63411">
    <property type="entry name" value="LuxS/MPP-like metallohydrolase"/>
    <property type="match status" value="2"/>
</dbReference>
<dbReference type="Proteomes" id="UP000717515">
    <property type="component" value="Unassembled WGS sequence"/>
</dbReference>
<organism evidence="13 14">
    <name type="scientific">Mortierella alpina</name>
    <name type="common">Oleaginous fungus</name>
    <name type="synonym">Mortierella renispora</name>
    <dbReference type="NCBI Taxonomy" id="64518"/>
    <lineage>
        <taxon>Eukaryota</taxon>
        <taxon>Fungi</taxon>
        <taxon>Fungi incertae sedis</taxon>
        <taxon>Mucoromycota</taxon>
        <taxon>Mortierellomycotina</taxon>
        <taxon>Mortierellomycetes</taxon>
        <taxon>Mortierellales</taxon>
        <taxon>Mortierellaceae</taxon>
        <taxon>Mortierella</taxon>
    </lineage>
</organism>
<dbReference type="GO" id="GO:0005743">
    <property type="term" value="C:mitochondrial inner membrane"/>
    <property type="evidence" value="ECO:0007669"/>
    <property type="project" value="UniProtKB-SubCell"/>
</dbReference>
<keyword evidence="3" id="KW-0679">Respiratory chain</keyword>
<comment type="similarity">
    <text evidence="9">Belongs to the peptidase M16 family. UQCRC2/QCR2 subfamily.</text>
</comment>
<evidence type="ECO:0000259" key="12">
    <source>
        <dbReference type="Pfam" id="PF05193"/>
    </source>
</evidence>
<comment type="subcellular location">
    <subcellularLocation>
        <location evidence="1">Mitochondrion inner membrane</location>
        <topology evidence="1">Peripheral membrane protein</topology>
        <orientation evidence="1">Matrix side</orientation>
    </subcellularLocation>
</comment>
<keyword evidence="6" id="KW-0249">Electron transport</keyword>
<comment type="caution">
    <text evidence="13">The sequence shown here is derived from an EMBL/GenBank/DDBJ whole genome shotgun (WGS) entry which is preliminary data.</text>
</comment>
<dbReference type="EMBL" id="JAIFTL010000092">
    <property type="protein sequence ID" value="KAG9323659.1"/>
    <property type="molecule type" value="Genomic_DNA"/>
</dbReference>
<dbReference type="AlphaFoldDB" id="A0A9P8A488"/>
<keyword evidence="8" id="KW-0472">Membrane</keyword>
<evidence type="ECO:0000313" key="13">
    <source>
        <dbReference type="EMBL" id="KAG9323659.1"/>
    </source>
</evidence>
<dbReference type="GO" id="GO:0046872">
    <property type="term" value="F:metal ion binding"/>
    <property type="evidence" value="ECO:0007669"/>
    <property type="project" value="InterPro"/>
</dbReference>
<keyword evidence="4" id="KW-0999">Mitochondrion inner membrane</keyword>
<evidence type="ECO:0000256" key="8">
    <source>
        <dbReference type="ARBA" id="ARBA00023136"/>
    </source>
</evidence>